<evidence type="ECO:0000259" key="3">
    <source>
        <dbReference type="Pfam" id="PF13505"/>
    </source>
</evidence>
<evidence type="ECO:0000256" key="1">
    <source>
        <dbReference type="ARBA" id="ARBA00022729"/>
    </source>
</evidence>
<accession>A0A538T172</accession>
<dbReference type="SUPFAM" id="SSF56925">
    <property type="entry name" value="OMPA-like"/>
    <property type="match status" value="1"/>
</dbReference>
<dbReference type="Gene3D" id="2.40.160.20">
    <property type="match status" value="1"/>
</dbReference>
<proteinExistence type="predicted"/>
<gene>
    <name evidence="4" type="ORF">E6K76_10585</name>
</gene>
<evidence type="ECO:0000256" key="2">
    <source>
        <dbReference type="SAM" id="SignalP"/>
    </source>
</evidence>
<evidence type="ECO:0000313" key="4">
    <source>
        <dbReference type="EMBL" id="TMQ57376.1"/>
    </source>
</evidence>
<dbReference type="Proteomes" id="UP000316852">
    <property type="component" value="Unassembled WGS sequence"/>
</dbReference>
<dbReference type="InterPro" id="IPR027385">
    <property type="entry name" value="Beta-barrel_OMP"/>
</dbReference>
<sequence length="202" mass="21434">MRSRKSLFLLAAFLLLVPAAAFANGGWMIDARAGVGLPMGDFGNEFKSGLLIGVDASHMMSPQFALGFDGNYIKNNPSDDNQAALDAVFGPGTDAAAKFLHYGVHAKYMMSTKGTKMTPYLVGGAGLYNVKVEVTPPGGPDISDSETKLGIRGGLGLNWMMGQNWGLGFQADYNDVFTSDQSSQYIGLSGGLHFNLTPSSHQ</sequence>
<dbReference type="AlphaFoldDB" id="A0A538T172"/>
<feature type="chain" id="PRO_5021885676" evidence="2">
    <location>
        <begin position="24"/>
        <end position="202"/>
    </location>
</feature>
<dbReference type="InterPro" id="IPR011250">
    <property type="entry name" value="OMP/PagP_B-barrel"/>
</dbReference>
<organism evidence="4 5">
    <name type="scientific">Eiseniibacteriota bacterium</name>
    <dbReference type="NCBI Taxonomy" id="2212470"/>
    <lineage>
        <taxon>Bacteria</taxon>
        <taxon>Candidatus Eiseniibacteriota</taxon>
    </lineage>
</organism>
<name>A0A538T172_UNCEI</name>
<feature type="signal peptide" evidence="2">
    <location>
        <begin position="1"/>
        <end position="23"/>
    </location>
</feature>
<evidence type="ECO:0000313" key="5">
    <source>
        <dbReference type="Proteomes" id="UP000316852"/>
    </source>
</evidence>
<reference evidence="4 5" key="1">
    <citation type="journal article" date="2019" name="Nat. Microbiol.">
        <title>Mediterranean grassland soil C-N compound turnover is dependent on rainfall and depth, and is mediated by genomically divergent microorganisms.</title>
        <authorList>
            <person name="Diamond S."/>
            <person name="Andeer P.F."/>
            <person name="Li Z."/>
            <person name="Crits-Christoph A."/>
            <person name="Burstein D."/>
            <person name="Anantharaman K."/>
            <person name="Lane K.R."/>
            <person name="Thomas B.C."/>
            <person name="Pan C."/>
            <person name="Northen T.R."/>
            <person name="Banfield J.F."/>
        </authorList>
    </citation>
    <scope>NUCLEOTIDE SEQUENCE [LARGE SCALE GENOMIC DNA]</scope>
    <source>
        <strain evidence="4">WS_6</strain>
    </source>
</reference>
<feature type="domain" description="Outer membrane protein beta-barrel" evidence="3">
    <location>
        <begin position="10"/>
        <end position="181"/>
    </location>
</feature>
<keyword evidence="1 2" id="KW-0732">Signal</keyword>
<dbReference type="EMBL" id="VBOW01000065">
    <property type="protein sequence ID" value="TMQ57376.1"/>
    <property type="molecule type" value="Genomic_DNA"/>
</dbReference>
<dbReference type="Pfam" id="PF13505">
    <property type="entry name" value="OMP_b-brl"/>
    <property type="match status" value="1"/>
</dbReference>
<comment type="caution">
    <text evidence="4">The sequence shown here is derived from an EMBL/GenBank/DDBJ whole genome shotgun (WGS) entry which is preliminary data.</text>
</comment>
<protein>
    <submittedName>
        <fullName evidence="4">Porin family protein</fullName>
    </submittedName>
</protein>